<dbReference type="InterPro" id="IPR011109">
    <property type="entry name" value="DNA_bind_recombinase_dom"/>
</dbReference>
<dbReference type="Pfam" id="PF13408">
    <property type="entry name" value="Zn_ribbon_recom"/>
    <property type="match status" value="1"/>
</dbReference>
<name>A0A506U1X8_9HYPH</name>
<evidence type="ECO:0000313" key="6">
    <source>
        <dbReference type="EMBL" id="TPW27456.1"/>
    </source>
</evidence>
<dbReference type="Gene3D" id="3.90.1750.20">
    <property type="entry name" value="Putative Large Serine Recombinase, Chain B, Domain 2"/>
    <property type="match status" value="1"/>
</dbReference>
<dbReference type="RefSeq" id="WP_141167274.1">
    <property type="nucleotide sequence ID" value="NZ_VHLH01000021.1"/>
</dbReference>
<feature type="region of interest" description="Disordered" evidence="4">
    <location>
        <begin position="149"/>
        <end position="169"/>
    </location>
</feature>
<evidence type="ECO:0000313" key="7">
    <source>
        <dbReference type="Proteomes" id="UP000320314"/>
    </source>
</evidence>
<dbReference type="SMART" id="SM00857">
    <property type="entry name" value="Resolvase"/>
    <property type="match status" value="1"/>
</dbReference>
<protein>
    <submittedName>
        <fullName evidence="6">Recombinase family protein</fullName>
    </submittedName>
</protein>
<evidence type="ECO:0000256" key="4">
    <source>
        <dbReference type="SAM" id="MobiDB-lite"/>
    </source>
</evidence>
<dbReference type="AlphaFoldDB" id="A0A506U1X8"/>
<dbReference type="CDD" id="cd00338">
    <property type="entry name" value="Ser_Recombinase"/>
    <property type="match status" value="1"/>
</dbReference>
<evidence type="ECO:0000256" key="1">
    <source>
        <dbReference type="ARBA" id="ARBA00023125"/>
    </source>
</evidence>
<feature type="coiled-coil region" evidence="3">
    <location>
        <begin position="380"/>
        <end position="455"/>
    </location>
</feature>
<evidence type="ECO:0000259" key="5">
    <source>
        <dbReference type="PROSITE" id="PS51736"/>
    </source>
</evidence>
<dbReference type="InterPro" id="IPR036162">
    <property type="entry name" value="Resolvase-like_N_sf"/>
</dbReference>
<dbReference type="PROSITE" id="PS51736">
    <property type="entry name" value="RECOMBINASES_3"/>
    <property type="match status" value="1"/>
</dbReference>
<keyword evidence="2" id="KW-0233">DNA recombination</keyword>
<dbReference type="Pfam" id="PF07508">
    <property type="entry name" value="Recombinase"/>
    <property type="match status" value="1"/>
</dbReference>
<feature type="domain" description="Resolvase/invertase-type recombinase catalytic" evidence="5">
    <location>
        <begin position="8"/>
        <end position="167"/>
    </location>
</feature>
<comment type="caution">
    <text evidence="6">The sequence shown here is derived from an EMBL/GenBank/DDBJ whole genome shotgun (WGS) entry which is preliminary data.</text>
</comment>
<keyword evidence="7" id="KW-1185">Reference proteome</keyword>
<proteinExistence type="predicted"/>
<dbReference type="Pfam" id="PF00239">
    <property type="entry name" value="Resolvase"/>
    <property type="match status" value="1"/>
</dbReference>
<dbReference type="InterPro" id="IPR025827">
    <property type="entry name" value="Zn_ribbon_recom_dom"/>
</dbReference>
<dbReference type="Proteomes" id="UP000320314">
    <property type="component" value="Unassembled WGS sequence"/>
</dbReference>
<dbReference type="Gene3D" id="3.40.50.1390">
    <property type="entry name" value="Resolvase, N-terminal catalytic domain"/>
    <property type="match status" value="1"/>
</dbReference>
<dbReference type="OrthoDB" id="9791494at2"/>
<dbReference type="PANTHER" id="PTHR30461:SF2">
    <property type="entry name" value="SERINE RECOMBINASE PINE-RELATED"/>
    <property type="match status" value="1"/>
</dbReference>
<dbReference type="InterPro" id="IPR050639">
    <property type="entry name" value="SSR_resolvase"/>
</dbReference>
<keyword evidence="3" id="KW-0175">Coiled coil</keyword>
<gene>
    <name evidence="6" type="ORF">FJU11_11880</name>
</gene>
<dbReference type="InterPro" id="IPR006119">
    <property type="entry name" value="Resolv_N"/>
</dbReference>
<dbReference type="SUPFAM" id="SSF53041">
    <property type="entry name" value="Resolvase-like"/>
    <property type="match status" value="1"/>
</dbReference>
<evidence type="ECO:0000256" key="2">
    <source>
        <dbReference type="ARBA" id="ARBA00023172"/>
    </source>
</evidence>
<sequence>MQSEQQAYAYSYIRMSTSEQIKGDSLRRQLEMSREYAKRHGLQLDESLRDIGVSAFKGKNSREGALSNFLRMVEDGRVKRGSYLLIESLDRLSRQQVLDALSLFMDILRSGITIVTMSDGERYSSESVGNDWTRLIVSLSVMARAHEESARKSERLGQANANKRKRARETGVGMTALTPGWIDAHKITKGQYEFTLNEHAETIQKIFELTAQGLGATAIAKYLNAREVPTLKSKRGWYQSIVKRLLNRDDVLGTFQPHRKVNGIRIPEGEPIEGYFPPVVSKDLYDRAQRMRRRQQVTGRKGATFPNLFSGLAVCKHCGGPMACKSQTLKRDGLVHYLLCDNHNRGYRCHEGRKHFRIDHLENAILDNVNLFEHADVFQRQQVDKQAKELAERISAKETELRAIKQRETNLVSAVENATDVDLLVEQLRKRKQERQECENELRSLNQHRDDLTAEQSDALGRASRMKTLREQWRVTEDMDERYRLRAEAHMAIRDIVDLIICNSRANAVRVALLENMIVHEFQDGELVLTLDLTKHHVNDQKGSLTAQHFAGVGPDQAARLRAAEAHISRKYG</sequence>
<reference evidence="6 7" key="1">
    <citation type="submission" date="2019-06" db="EMBL/GenBank/DDBJ databases">
        <authorList>
            <person name="Li M."/>
        </authorList>
    </citation>
    <scope>NUCLEOTIDE SEQUENCE [LARGE SCALE GENOMIC DNA]</scope>
    <source>
        <strain evidence="6 7">BGMRC6574</strain>
    </source>
</reference>
<dbReference type="GO" id="GO:0003677">
    <property type="term" value="F:DNA binding"/>
    <property type="evidence" value="ECO:0007669"/>
    <property type="project" value="UniProtKB-KW"/>
</dbReference>
<keyword evidence="1" id="KW-0238">DNA-binding</keyword>
<dbReference type="PANTHER" id="PTHR30461">
    <property type="entry name" value="DNA-INVERTASE FROM LAMBDOID PROPHAGE"/>
    <property type="match status" value="1"/>
</dbReference>
<dbReference type="InterPro" id="IPR038109">
    <property type="entry name" value="DNA_bind_recomb_sf"/>
</dbReference>
<evidence type="ECO:0000256" key="3">
    <source>
        <dbReference type="SAM" id="Coils"/>
    </source>
</evidence>
<dbReference type="GO" id="GO:0000150">
    <property type="term" value="F:DNA strand exchange activity"/>
    <property type="evidence" value="ECO:0007669"/>
    <property type="project" value="InterPro"/>
</dbReference>
<organism evidence="6 7">
    <name type="scientific">Pararhizobium mangrovi</name>
    <dbReference type="NCBI Taxonomy" id="2590452"/>
    <lineage>
        <taxon>Bacteria</taxon>
        <taxon>Pseudomonadati</taxon>
        <taxon>Pseudomonadota</taxon>
        <taxon>Alphaproteobacteria</taxon>
        <taxon>Hyphomicrobiales</taxon>
        <taxon>Rhizobiaceae</taxon>
        <taxon>Rhizobium/Agrobacterium group</taxon>
        <taxon>Pararhizobium</taxon>
    </lineage>
</organism>
<dbReference type="EMBL" id="VHLH01000021">
    <property type="protein sequence ID" value="TPW27456.1"/>
    <property type="molecule type" value="Genomic_DNA"/>
</dbReference>
<accession>A0A506U1X8</accession>